<keyword evidence="2" id="KW-1185">Reference proteome</keyword>
<organism evidence="1 2">
    <name type="scientific">Pleurotus eryngii</name>
    <name type="common">Boletus of the steppes</name>
    <dbReference type="NCBI Taxonomy" id="5323"/>
    <lineage>
        <taxon>Eukaryota</taxon>
        <taxon>Fungi</taxon>
        <taxon>Dikarya</taxon>
        <taxon>Basidiomycota</taxon>
        <taxon>Agaricomycotina</taxon>
        <taxon>Agaricomycetes</taxon>
        <taxon>Agaricomycetidae</taxon>
        <taxon>Agaricales</taxon>
        <taxon>Pleurotineae</taxon>
        <taxon>Pleurotaceae</taxon>
        <taxon>Pleurotus</taxon>
    </lineage>
</organism>
<protein>
    <submittedName>
        <fullName evidence="1">Uncharacterized protein</fullName>
    </submittedName>
</protein>
<comment type="caution">
    <text evidence="1">The sequence shown here is derived from an EMBL/GenBank/DDBJ whole genome shotgun (WGS) entry which is preliminary data.</text>
</comment>
<accession>A0A9P6DCA3</accession>
<dbReference type="EMBL" id="MU154523">
    <property type="protein sequence ID" value="KAF9501411.1"/>
    <property type="molecule type" value="Genomic_DNA"/>
</dbReference>
<name>A0A9P6DCA3_PLEER</name>
<gene>
    <name evidence="1" type="ORF">BDN71DRAFT_703091</name>
</gene>
<sequence length="230" mass="25980">MKGNAHPTQLWATSHHFQTIMRTIWTAFSALRSYLSSSLQPWYGPYAAWHLVPDALLMHLRSSWIDIVHSASMPAHDSTPCVRTSAQDLPSISCHVDHFRRSAWALLRRALTGLPHRNGPMQCSPPSDNCATWVPELILASTHTEEILTNTYSDLDYRHQVNALHPTFTIPRVPTLAVKRSLLAAARAPDDALGRSGESPHFVRWHWLCSTPSVTHHDLPRDLMVEDMVF</sequence>
<dbReference type="Proteomes" id="UP000807025">
    <property type="component" value="Unassembled WGS sequence"/>
</dbReference>
<evidence type="ECO:0000313" key="1">
    <source>
        <dbReference type="EMBL" id="KAF9501411.1"/>
    </source>
</evidence>
<evidence type="ECO:0000313" key="2">
    <source>
        <dbReference type="Proteomes" id="UP000807025"/>
    </source>
</evidence>
<reference evidence="1" key="1">
    <citation type="submission" date="2020-11" db="EMBL/GenBank/DDBJ databases">
        <authorList>
            <consortium name="DOE Joint Genome Institute"/>
            <person name="Ahrendt S."/>
            <person name="Riley R."/>
            <person name="Andreopoulos W."/>
            <person name="Labutti K."/>
            <person name="Pangilinan J."/>
            <person name="Ruiz-Duenas F.J."/>
            <person name="Barrasa J.M."/>
            <person name="Sanchez-Garcia M."/>
            <person name="Camarero S."/>
            <person name="Miyauchi S."/>
            <person name="Serrano A."/>
            <person name="Linde D."/>
            <person name="Babiker R."/>
            <person name="Drula E."/>
            <person name="Ayuso-Fernandez I."/>
            <person name="Pacheco R."/>
            <person name="Padilla G."/>
            <person name="Ferreira P."/>
            <person name="Barriuso J."/>
            <person name="Kellner H."/>
            <person name="Castanera R."/>
            <person name="Alfaro M."/>
            <person name="Ramirez L."/>
            <person name="Pisabarro A.G."/>
            <person name="Kuo A."/>
            <person name="Tritt A."/>
            <person name="Lipzen A."/>
            <person name="He G."/>
            <person name="Yan M."/>
            <person name="Ng V."/>
            <person name="Cullen D."/>
            <person name="Martin F."/>
            <person name="Rosso M.-N."/>
            <person name="Henrissat B."/>
            <person name="Hibbett D."/>
            <person name="Martinez A.T."/>
            <person name="Grigoriev I.V."/>
        </authorList>
    </citation>
    <scope>NUCLEOTIDE SEQUENCE</scope>
    <source>
        <strain evidence="1">ATCC 90797</strain>
    </source>
</reference>
<proteinExistence type="predicted"/>
<dbReference type="AlphaFoldDB" id="A0A9P6DCA3"/>